<dbReference type="PROSITE" id="PS50931">
    <property type="entry name" value="HTH_LYSR"/>
    <property type="match status" value="1"/>
</dbReference>
<dbReference type="InterPro" id="IPR000847">
    <property type="entry name" value="LysR_HTH_N"/>
</dbReference>
<evidence type="ECO:0000259" key="1">
    <source>
        <dbReference type="PROSITE" id="PS50931"/>
    </source>
</evidence>
<keyword evidence="3" id="KW-1185">Reference proteome</keyword>
<proteinExistence type="predicted"/>
<gene>
    <name evidence="2" type="ORF">LMG28614_00465</name>
</gene>
<evidence type="ECO:0000313" key="2">
    <source>
        <dbReference type="EMBL" id="CAB3777801.1"/>
    </source>
</evidence>
<evidence type="ECO:0000313" key="3">
    <source>
        <dbReference type="Proteomes" id="UP000494365"/>
    </source>
</evidence>
<organism evidence="2 3">
    <name type="scientific">Paraburkholderia ultramafica</name>
    <dbReference type="NCBI Taxonomy" id="1544867"/>
    <lineage>
        <taxon>Bacteria</taxon>
        <taxon>Pseudomonadati</taxon>
        <taxon>Pseudomonadota</taxon>
        <taxon>Betaproteobacteria</taxon>
        <taxon>Burkholderiales</taxon>
        <taxon>Burkholderiaceae</taxon>
        <taxon>Paraburkholderia</taxon>
    </lineage>
</organism>
<feature type="domain" description="HTH lysR-type" evidence="1">
    <location>
        <begin position="1"/>
        <end position="21"/>
    </location>
</feature>
<name>A0A6S7AUP8_9BURK</name>
<dbReference type="Proteomes" id="UP000494365">
    <property type="component" value="Unassembled WGS sequence"/>
</dbReference>
<reference evidence="2 3" key="1">
    <citation type="submission" date="2020-04" db="EMBL/GenBank/DDBJ databases">
        <authorList>
            <person name="De Canck E."/>
        </authorList>
    </citation>
    <scope>NUCLEOTIDE SEQUENCE [LARGE SCALE GENOMIC DNA]</scope>
    <source>
        <strain evidence="2 3">LMG 28614</strain>
    </source>
</reference>
<dbReference type="GO" id="GO:0003700">
    <property type="term" value="F:DNA-binding transcription factor activity"/>
    <property type="evidence" value="ECO:0007669"/>
    <property type="project" value="InterPro"/>
</dbReference>
<accession>A0A6S7AUP8</accession>
<dbReference type="AlphaFoldDB" id="A0A6S7AUP8"/>
<protein>
    <recommendedName>
        <fullName evidence="1">HTH lysR-type domain-containing protein</fullName>
    </recommendedName>
</protein>
<dbReference type="EMBL" id="CADIKK010000002">
    <property type="protein sequence ID" value="CAB3777801.1"/>
    <property type="molecule type" value="Genomic_DNA"/>
</dbReference>
<sequence>MELRHLRYFMAAAETGSLTVAGATAPAYVAAVAEPPDPRSSPVLKLFLSRADELMAQVASHSS</sequence>